<organism evidence="1 2">
    <name type="scientific">Oreochromis niloticus</name>
    <name type="common">Nile tilapia</name>
    <name type="synonym">Tilapia nilotica</name>
    <dbReference type="NCBI Taxonomy" id="8128"/>
    <lineage>
        <taxon>Eukaryota</taxon>
        <taxon>Metazoa</taxon>
        <taxon>Chordata</taxon>
        <taxon>Craniata</taxon>
        <taxon>Vertebrata</taxon>
        <taxon>Euteleostomi</taxon>
        <taxon>Actinopterygii</taxon>
        <taxon>Neopterygii</taxon>
        <taxon>Teleostei</taxon>
        <taxon>Neoteleostei</taxon>
        <taxon>Acanthomorphata</taxon>
        <taxon>Ovalentaria</taxon>
        <taxon>Cichlomorphae</taxon>
        <taxon>Cichliformes</taxon>
        <taxon>Cichlidae</taxon>
        <taxon>African cichlids</taxon>
        <taxon>Pseudocrenilabrinae</taxon>
        <taxon>Oreochromini</taxon>
        <taxon>Oreochromis</taxon>
    </lineage>
</organism>
<reference evidence="1" key="3">
    <citation type="submission" date="2025-09" db="UniProtKB">
        <authorList>
            <consortium name="Ensembl"/>
        </authorList>
    </citation>
    <scope>IDENTIFICATION</scope>
</reference>
<dbReference type="GeneTree" id="ENSGT01100000263585"/>
<dbReference type="Ensembl" id="ENSONIT00000057648.1">
    <property type="protein sequence ID" value="ENSONIP00000069365.1"/>
    <property type="gene ID" value="ENSONIG00000036775.1"/>
</dbReference>
<reference evidence="1" key="2">
    <citation type="submission" date="2025-08" db="UniProtKB">
        <authorList>
            <consortium name="Ensembl"/>
        </authorList>
    </citation>
    <scope>IDENTIFICATION</scope>
</reference>
<evidence type="ECO:0000313" key="1">
    <source>
        <dbReference type="Ensembl" id="ENSONIP00000069365.1"/>
    </source>
</evidence>
<accession>A0A669E8F1</accession>
<dbReference type="Proteomes" id="UP000005207">
    <property type="component" value="Linkage group LG23"/>
</dbReference>
<name>A0A669E8F1_ORENI</name>
<evidence type="ECO:0000313" key="2">
    <source>
        <dbReference type="Proteomes" id="UP000005207"/>
    </source>
</evidence>
<dbReference type="AlphaFoldDB" id="A0A669E8F1"/>
<reference evidence="2" key="1">
    <citation type="submission" date="2012-01" db="EMBL/GenBank/DDBJ databases">
        <title>The Genome Sequence of Oreochromis niloticus (Nile Tilapia).</title>
        <authorList>
            <consortium name="Broad Institute Genome Assembly Team"/>
            <consortium name="Broad Institute Sequencing Platform"/>
            <person name="Di Palma F."/>
            <person name="Johnson J."/>
            <person name="Lander E.S."/>
            <person name="Lindblad-Toh K."/>
        </authorList>
    </citation>
    <scope>NUCLEOTIDE SEQUENCE [LARGE SCALE GENOMIC DNA]</scope>
</reference>
<dbReference type="OMA" id="DHGHKAN"/>
<sequence length="81" mass="9098">PLKLEHSGGQQCLQQSHSYLDSSTPAFTNSIRHSSTRRVNHGHESDEAQVLSGEVHFISIKSKSLWELVIRQVIVPQTAYD</sequence>
<dbReference type="InParanoid" id="A0A669E8F1"/>
<protein>
    <submittedName>
        <fullName evidence="1">Uncharacterized protein</fullName>
    </submittedName>
</protein>
<keyword evidence="2" id="KW-1185">Reference proteome</keyword>
<proteinExistence type="predicted"/>